<reference evidence="1 2" key="1">
    <citation type="submission" date="2007-04" db="EMBL/GenBank/DDBJ databases">
        <title>Complete genome sequence of Burkholderia multivorans ATCC 17616.</title>
        <authorList>
            <person name="Ohtsubo Y."/>
            <person name="Yamashita A."/>
            <person name="Kurokawa K."/>
            <person name="Takami H."/>
            <person name="Yuhara S."/>
            <person name="Nishiyama E."/>
            <person name="Endo R."/>
            <person name="Miyazaki R."/>
            <person name="Ono A."/>
            <person name="Yano K."/>
            <person name="Ito M."/>
            <person name="Sota M."/>
            <person name="Yuji N."/>
            <person name="Hattori M."/>
            <person name="Tsuda M."/>
        </authorList>
    </citation>
    <scope>NUCLEOTIDE SEQUENCE [LARGE SCALE GENOMIC DNA]</scope>
    <source>
        <strain evidence="2">ATCC 17616 / 249</strain>
    </source>
</reference>
<evidence type="ECO:0008006" key="3">
    <source>
        <dbReference type="Google" id="ProtNLM"/>
    </source>
</evidence>
<dbReference type="InterPro" id="IPR013481">
    <property type="entry name" value="NarM"/>
</dbReference>
<dbReference type="eggNOG" id="ENOG502ZV3X">
    <property type="taxonomic scope" value="Bacteria"/>
</dbReference>
<dbReference type="KEGG" id="bmj:BMULJ_02678"/>
<sequence length="160" mass="18442">MGLSDAPLLFNFEHESSENLTYIPMIVRFNLDRFGLRISLEQWQLLPLEDRRLLARFPADDDTAIEPNFDHALFEMLRTHANLEPSWFQPEEQPAWRTTDAVPDALAQQCALAGLPVPAVAQWQQLAPFQRYVLMKLSRKPTLNHDFVPAMREFGLTATH</sequence>
<dbReference type="KEGG" id="bmu:Bmul_0583"/>
<proteinExistence type="predicted"/>
<dbReference type="NCBIfam" id="TIGR02664">
    <property type="entry name" value="nitr_red_assoc"/>
    <property type="match status" value="1"/>
</dbReference>
<evidence type="ECO:0000313" key="1">
    <source>
        <dbReference type="EMBL" id="BAG44568.1"/>
    </source>
</evidence>
<dbReference type="AlphaFoldDB" id="A0A0H3KHV5"/>
<dbReference type="EMBL" id="AP009385">
    <property type="protein sequence ID" value="BAG44568.1"/>
    <property type="molecule type" value="Genomic_DNA"/>
</dbReference>
<dbReference type="Pfam" id="PF09655">
    <property type="entry name" value="Nitr_red_assoc"/>
    <property type="match status" value="1"/>
</dbReference>
<dbReference type="HOGENOM" id="CLU_117669_0_0_4"/>
<protein>
    <recommendedName>
        <fullName evidence="3">Nitrate reductase maturation protein NarM</fullName>
    </recommendedName>
</protein>
<dbReference type="STRING" id="395019.BMULJ_02678"/>
<organism evidence="1 2">
    <name type="scientific">Burkholderia multivorans (strain ATCC 17616 / 249)</name>
    <dbReference type="NCBI Taxonomy" id="395019"/>
    <lineage>
        <taxon>Bacteria</taxon>
        <taxon>Pseudomonadati</taxon>
        <taxon>Pseudomonadota</taxon>
        <taxon>Betaproteobacteria</taxon>
        <taxon>Burkholderiales</taxon>
        <taxon>Burkholderiaceae</taxon>
        <taxon>Burkholderia</taxon>
        <taxon>Burkholderia cepacia complex</taxon>
    </lineage>
</organism>
<dbReference type="Proteomes" id="UP000008815">
    <property type="component" value="Chromosome 1"/>
</dbReference>
<dbReference type="RefSeq" id="WP_006406561.1">
    <property type="nucleotide sequence ID" value="NC_010084.1"/>
</dbReference>
<accession>A0A0H3KHV5</accession>
<keyword evidence="2" id="KW-1185">Reference proteome</keyword>
<name>A0A0H3KHV5_BURM1</name>
<evidence type="ECO:0000313" key="2">
    <source>
        <dbReference type="Proteomes" id="UP000008815"/>
    </source>
</evidence>
<gene>
    <name evidence="1" type="ordered locus">BMULJ_02678</name>
</gene>